<dbReference type="EMBL" id="VNJI01000007">
    <property type="protein sequence ID" value="TVY10556.1"/>
    <property type="molecule type" value="Genomic_DNA"/>
</dbReference>
<dbReference type="OrthoDB" id="2677720at2"/>
<evidence type="ECO:0000256" key="2">
    <source>
        <dbReference type="SAM" id="Phobius"/>
    </source>
</evidence>
<evidence type="ECO:0000313" key="5">
    <source>
        <dbReference type="Proteomes" id="UP000317036"/>
    </source>
</evidence>
<dbReference type="Proteomes" id="UP000317036">
    <property type="component" value="Unassembled WGS sequence"/>
</dbReference>
<dbReference type="RefSeq" id="WP_144845088.1">
    <property type="nucleotide sequence ID" value="NZ_VNJI01000007.1"/>
</dbReference>
<feature type="transmembrane region" description="Helical" evidence="2">
    <location>
        <begin position="282"/>
        <end position="303"/>
    </location>
</feature>
<evidence type="ECO:0000313" key="4">
    <source>
        <dbReference type="EMBL" id="TVY10556.1"/>
    </source>
</evidence>
<name>A0A559KEK2_9BACL</name>
<dbReference type="Pfam" id="PF03793">
    <property type="entry name" value="PASTA"/>
    <property type="match status" value="1"/>
</dbReference>
<feature type="region of interest" description="Disordered" evidence="1">
    <location>
        <begin position="319"/>
        <end position="338"/>
    </location>
</feature>
<keyword evidence="5" id="KW-1185">Reference proteome</keyword>
<dbReference type="CDD" id="cd06577">
    <property type="entry name" value="PASTA_pknB"/>
    <property type="match status" value="1"/>
</dbReference>
<keyword evidence="2" id="KW-0812">Transmembrane</keyword>
<feature type="domain" description="PASTA" evidence="3">
    <location>
        <begin position="343"/>
        <end position="408"/>
    </location>
</feature>
<dbReference type="PROSITE" id="PS51178">
    <property type="entry name" value="PASTA"/>
    <property type="match status" value="1"/>
</dbReference>
<reference evidence="4 5" key="1">
    <citation type="submission" date="2019-07" db="EMBL/GenBank/DDBJ databases">
        <authorList>
            <person name="Kim J."/>
        </authorList>
    </citation>
    <scope>NUCLEOTIDE SEQUENCE [LARGE SCALE GENOMIC DNA]</scope>
    <source>
        <strain evidence="4 5">JC52</strain>
    </source>
</reference>
<comment type="caution">
    <text evidence="4">The sequence shown here is derived from an EMBL/GenBank/DDBJ whole genome shotgun (WGS) entry which is preliminary data.</text>
</comment>
<gene>
    <name evidence="4" type="ORF">FPZ49_07415</name>
</gene>
<keyword evidence="2" id="KW-0472">Membrane</keyword>
<keyword evidence="2" id="KW-1133">Transmembrane helix</keyword>
<evidence type="ECO:0000259" key="3">
    <source>
        <dbReference type="PROSITE" id="PS51178"/>
    </source>
</evidence>
<dbReference type="Gene3D" id="3.30.10.20">
    <property type="match status" value="1"/>
</dbReference>
<evidence type="ECO:0000256" key="1">
    <source>
        <dbReference type="SAM" id="MobiDB-lite"/>
    </source>
</evidence>
<sequence length="410" mass="45514">MDDTCQTRYIPEQCIKRLRIGDLHRGKDLFFNREVLLFVLDPAKEAVTQAYIQSIRSISRLSDERFIHVLDFDVKPDRIMAVLQPGTGRLFLDELGVRAFSELEILKRVRDLGYGMREAKKQGITGFSVSADNLWSSEELGLSVINYWEPCDPQWSGAQGLCRLLAQMLGQTLNVPADPEQLCEQLQSSFRTLTEEQTTDLMNRIRQAMSQEMPLPQLLSGLDKILSRLEGRQDIASPKAASSRGPSSVNPIPRPTTPSSKAEKSAEPAPMVKRSSAWNRKWVIGGSILAILLLVEFGTIKLMKPPELSLESKVDVKAAAPTPSPQQQTPVTTAQAPTVDPSQVAVGVIPKLTGVPREEAEKQALAAGLRYKYVIEPNEQAQGIVFKQDLEPNTQVPKGTQITFWVSRGQ</sequence>
<dbReference type="SMART" id="SM00740">
    <property type="entry name" value="PASTA"/>
    <property type="match status" value="1"/>
</dbReference>
<dbReference type="InterPro" id="IPR005543">
    <property type="entry name" value="PASTA_dom"/>
</dbReference>
<dbReference type="AlphaFoldDB" id="A0A559KEK2"/>
<organism evidence="4 5">
    <name type="scientific">Paenibacillus cremeus</name>
    <dbReference type="NCBI Taxonomy" id="2163881"/>
    <lineage>
        <taxon>Bacteria</taxon>
        <taxon>Bacillati</taxon>
        <taxon>Bacillota</taxon>
        <taxon>Bacilli</taxon>
        <taxon>Bacillales</taxon>
        <taxon>Paenibacillaceae</taxon>
        <taxon>Paenibacillus</taxon>
    </lineage>
</organism>
<proteinExistence type="predicted"/>
<feature type="region of interest" description="Disordered" evidence="1">
    <location>
        <begin position="235"/>
        <end position="272"/>
    </location>
</feature>
<protein>
    <submittedName>
        <fullName evidence="4">PASTA domain-containing protein</fullName>
    </submittedName>
</protein>
<accession>A0A559KEK2</accession>